<keyword evidence="4" id="KW-1185">Reference proteome</keyword>
<feature type="compositionally biased region" description="Polar residues" evidence="1">
    <location>
        <begin position="101"/>
        <end position="112"/>
    </location>
</feature>
<feature type="domain" description="IPT/TIG" evidence="2">
    <location>
        <begin position="247"/>
        <end position="320"/>
    </location>
</feature>
<gene>
    <name evidence="3" type="ORF">IT779_04475</name>
</gene>
<reference evidence="3" key="1">
    <citation type="submission" date="2020-11" db="EMBL/GenBank/DDBJ databases">
        <title>Nocardia NEAU-351.nov., a novel actinomycete isolated from the cow dung.</title>
        <authorList>
            <person name="Zhang X."/>
        </authorList>
    </citation>
    <scope>NUCLEOTIDE SEQUENCE</scope>
    <source>
        <strain evidence="3">NEAU-351</strain>
    </source>
</reference>
<dbReference type="SUPFAM" id="SSF81296">
    <property type="entry name" value="E set domains"/>
    <property type="match status" value="2"/>
</dbReference>
<evidence type="ECO:0000256" key="1">
    <source>
        <dbReference type="SAM" id="MobiDB-lite"/>
    </source>
</evidence>
<dbReference type="Proteomes" id="UP000655751">
    <property type="component" value="Unassembled WGS sequence"/>
</dbReference>
<evidence type="ECO:0000259" key="2">
    <source>
        <dbReference type="Pfam" id="PF01833"/>
    </source>
</evidence>
<dbReference type="CDD" id="cd00603">
    <property type="entry name" value="IPT_PCSR"/>
    <property type="match status" value="1"/>
</dbReference>
<dbReference type="InterPro" id="IPR014756">
    <property type="entry name" value="Ig_E-set"/>
</dbReference>
<protein>
    <submittedName>
        <fullName evidence="3">IPT/TIG domain-containing protein</fullName>
    </submittedName>
</protein>
<dbReference type="InterPro" id="IPR002909">
    <property type="entry name" value="IPT_dom"/>
</dbReference>
<sequence length="423" mass="45668">MSDFSRQPATVLRESLVKGYSGIHIEQGVPILDRDLNLMHDLLAAGVRSLFARYIGDGVPTGGEDAFAIRAMPTPANNVMITGPGQCLVGGIEVTIDAATDYSSQPGGSPSALTVPVAPQSDPRRDIVYLDIFLVEVDGTPDLDNGRDVGMQTSVRIKPAWIVRVAEDVDIHPVPPPADGHVHYPLAQLLRRRDEATITEGLLFEDRLDQRITDLRRRRLTVASLESRLSRLENALFAPSFTQDVNIGQVKPKFGRVGQEVILRGRNFDKGAIEVLFADVAAQLKPPLTDDTIVALVPGGVTREGVSRNVRITVRNEIGSAISDKVYLVQPIPVFVADAAQQFEPKQGSAQTPVLLRGFNFTPGTAAVTLGDKVAPVQSATYNELRVLVPEGLAPNGDFKFKVSFPAPRGSVEATTTFRVLAG</sequence>
<dbReference type="InterPro" id="IPR013783">
    <property type="entry name" value="Ig-like_fold"/>
</dbReference>
<evidence type="ECO:0000313" key="3">
    <source>
        <dbReference type="EMBL" id="MBH0775545.1"/>
    </source>
</evidence>
<dbReference type="GO" id="GO:0005975">
    <property type="term" value="P:carbohydrate metabolic process"/>
    <property type="evidence" value="ECO:0007669"/>
    <property type="project" value="UniProtKB-ARBA"/>
</dbReference>
<feature type="domain" description="IPT/TIG" evidence="2">
    <location>
        <begin position="343"/>
        <end position="418"/>
    </location>
</feature>
<dbReference type="RefSeq" id="WP_196147910.1">
    <property type="nucleotide sequence ID" value="NZ_JADMLG010000002.1"/>
</dbReference>
<dbReference type="AlphaFoldDB" id="A0A931I800"/>
<accession>A0A931I800</accession>
<dbReference type="Pfam" id="PF01833">
    <property type="entry name" value="TIG"/>
    <property type="match status" value="2"/>
</dbReference>
<comment type="caution">
    <text evidence="3">The sequence shown here is derived from an EMBL/GenBank/DDBJ whole genome shotgun (WGS) entry which is preliminary data.</text>
</comment>
<evidence type="ECO:0000313" key="4">
    <source>
        <dbReference type="Proteomes" id="UP000655751"/>
    </source>
</evidence>
<feature type="region of interest" description="Disordered" evidence="1">
    <location>
        <begin position="100"/>
        <end position="119"/>
    </location>
</feature>
<proteinExistence type="predicted"/>
<organism evidence="3 4">
    <name type="scientific">Nocardia bovistercoris</name>
    <dbReference type="NCBI Taxonomy" id="2785916"/>
    <lineage>
        <taxon>Bacteria</taxon>
        <taxon>Bacillati</taxon>
        <taxon>Actinomycetota</taxon>
        <taxon>Actinomycetes</taxon>
        <taxon>Mycobacteriales</taxon>
        <taxon>Nocardiaceae</taxon>
        <taxon>Nocardia</taxon>
    </lineage>
</organism>
<dbReference type="Gene3D" id="2.60.40.10">
    <property type="entry name" value="Immunoglobulins"/>
    <property type="match status" value="2"/>
</dbReference>
<dbReference type="EMBL" id="JADMLG010000002">
    <property type="protein sequence ID" value="MBH0775545.1"/>
    <property type="molecule type" value="Genomic_DNA"/>
</dbReference>
<name>A0A931I800_9NOCA</name>